<gene>
    <name evidence="2" type="ORF">ARMSODRAFT_980469</name>
</gene>
<dbReference type="EMBL" id="KZ293463">
    <property type="protein sequence ID" value="PBK62841.1"/>
    <property type="molecule type" value="Genomic_DNA"/>
</dbReference>
<reference evidence="3" key="1">
    <citation type="journal article" date="2017" name="Nat. Ecol. Evol.">
        <title>Genome expansion and lineage-specific genetic innovations in the forest pathogenic fungi Armillaria.</title>
        <authorList>
            <person name="Sipos G."/>
            <person name="Prasanna A.N."/>
            <person name="Walter M.C."/>
            <person name="O'Connor E."/>
            <person name="Balint B."/>
            <person name="Krizsan K."/>
            <person name="Kiss B."/>
            <person name="Hess J."/>
            <person name="Varga T."/>
            <person name="Slot J."/>
            <person name="Riley R."/>
            <person name="Boka B."/>
            <person name="Rigling D."/>
            <person name="Barry K."/>
            <person name="Lee J."/>
            <person name="Mihaltcheva S."/>
            <person name="LaButti K."/>
            <person name="Lipzen A."/>
            <person name="Waldron R."/>
            <person name="Moloney N.M."/>
            <person name="Sperisen C."/>
            <person name="Kredics L."/>
            <person name="Vagvoelgyi C."/>
            <person name="Patrignani A."/>
            <person name="Fitzpatrick D."/>
            <person name="Nagy I."/>
            <person name="Doyle S."/>
            <person name="Anderson J.B."/>
            <person name="Grigoriev I.V."/>
            <person name="Gueldener U."/>
            <person name="Muensterkoetter M."/>
            <person name="Nagy L.G."/>
        </authorList>
    </citation>
    <scope>NUCLEOTIDE SEQUENCE [LARGE SCALE GENOMIC DNA]</scope>
    <source>
        <strain evidence="3">28-4</strain>
    </source>
</reference>
<proteinExistence type="predicted"/>
<dbReference type="AlphaFoldDB" id="A0A2H3AVV4"/>
<dbReference type="Proteomes" id="UP000218334">
    <property type="component" value="Unassembled WGS sequence"/>
</dbReference>
<feature type="region of interest" description="Disordered" evidence="1">
    <location>
        <begin position="1"/>
        <end position="24"/>
    </location>
</feature>
<dbReference type="STRING" id="1076256.A0A2H3AVV4"/>
<evidence type="ECO:0000313" key="2">
    <source>
        <dbReference type="EMBL" id="PBK62841.1"/>
    </source>
</evidence>
<organism evidence="2 3">
    <name type="scientific">Armillaria solidipes</name>
    <dbReference type="NCBI Taxonomy" id="1076256"/>
    <lineage>
        <taxon>Eukaryota</taxon>
        <taxon>Fungi</taxon>
        <taxon>Dikarya</taxon>
        <taxon>Basidiomycota</taxon>
        <taxon>Agaricomycotina</taxon>
        <taxon>Agaricomycetes</taxon>
        <taxon>Agaricomycetidae</taxon>
        <taxon>Agaricales</taxon>
        <taxon>Marasmiineae</taxon>
        <taxon>Physalacriaceae</taxon>
        <taxon>Armillaria</taxon>
    </lineage>
</organism>
<protein>
    <submittedName>
        <fullName evidence="2">Uncharacterized protein</fullName>
    </submittedName>
</protein>
<evidence type="ECO:0000313" key="3">
    <source>
        <dbReference type="Proteomes" id="UP000218334"/>
    </source>
</evidence>
<accession>A0A2H3AVV4</accession>
<evidence type="ECO:0000256" key="1">
    <source>
        <dbReference type="SAM" id="MobiDB-lite"/>
    </source>
</evidence>
<name>A0A2H3AVV4_9AGAR</name>
<sequence length="692" mass="75309">MSAKDDRISGFYPPTTQTQKPIPDLRESFHQKEQALYMELGRTPVERLNDVQRRFLKGARGALEELEGRAKVPLTADKNSVMTVTDDKDTIKPAGDKISSNPDWWGDESHVLRLAGDNVIVREDDWGSVIAWCLSSLKYQRELEAISSYHPPSSFTAKPPIVSPALSTSTSSSTASFFSAVFRAPTPAPEWHMEDHELHVCRKDVGVVLYGKMTDTEVDDPAACTGLAVLDSAVNGDTSAENGSSSVGGEVLRDWGDVADIGDDVFGEAVLALHANDSHLTNSKYASDTLVDARGPTACPNTNNTCTTDATRSSSGSDLSSLIDISVNNNASDINDNTCAHDSLVDGLRSHGHFWTRSRSIMFLEAMINRMDCVTEDACLDLTARWIPIAIKHVPSVRTPQAVKAAELFANDDHLMDEGSQDNEETDRMQPPSSLKFPSLALPKAKEQQDYNKSRTVHLKKHIRGEARNWRCSIDNEGVKATMEGNAVLSIGTALPAFTVTGSTKTPLSSSLYMDSLPGVRNSTWCGHPPVIPSDATSPSPFGSSTKRMVAINVLMERGAWPANRMEATVTIVKCCGRANLPNGTFDLAIKKINSTKFVQPSFCCKKTGLGWFPLLYNSYPLQWHTGKKTNVCTGYAESLCLPHARRVSSVTRALDRKTLTLTFLGLGVNLVTALSCTGTQNHGKLVESSAK</sequence>
<keyword evidence="3" id="KW-1185">Reference proteome</keyword>